<proteinExistence type="inferred from homology"/>
<dbReference type="InterPro" id="IPR008144">
    <property type="entry name" value="Guanylate_kin-like_dom"/>
</dbReference>
<dbReference type="NCBIfam" id="TIGR03263">
    <property type="entry name" value="guanyl_kin"/>
    <property type="match status" value="1"/>
</dbReference>
<keyword evidence="6" id="KW-0547">Nucleotide-binding</keyword>
<feature type="domain" description="Guanylate kinase-like" evidence="11">
    <location>
        <begin position="1"/>
        <end position="164"/>
    </location>
</feature>
<accession>A0ABP8KHD2</accession>
<dbReference type="SMART" id="SM00072">
    <property type="entry name" value="GuKc"/>
    <property type="match status" value="1"/>
</dbReference>
<evidence type="ECO:0000256" key="4">
    <source>
        <dbReference type="ARBA" id="ARBA00016296"/>
    </source>
</evidence>
<dbReference type="Pfam" id="PF00625">
    <property type="entry name" value="Guanylate_kin"/>
    <property type="match status" value="1"/>
</dbReference>
<sequence>MNRLREVVPDLFFSVSATTRDPRPGEIDGRDYHFVGDAGFDRLIERGDLLEWAEIHGGLQRSGTPARPVYDALETGRPVLVEVDLAGAASVKTALPEAITVFLSPPSWDELERRLRGRGTESEAVIERRLETARAEMATREHYDAVVVNDDLDRAVDRLVCLLVGVDSPPAGTAENIGPTSAG</sequence>
<comment type="caution">
    <text evidence="12">The sequence shown here is derived from an EMBL/GenBank/DDBJ whole genome shotgun (WGS) entry which is preliminary data.</text>
</comment>
<comment type="similarity">
    <text evidence="2">Belongs to the guanylate kinase family.</text>
</comment>
<keyword evidence="5" id="KW-0808">Transferase</keyword>
<dbReference type="InterPro" id="IPR008145">
    <property type="entry name" value="GK/Ca_channel_bsu"/>
</dbReference>
<dbReference type="GO" id="GO:0016301">
    <property type="term" value="F:kinase activity"/>
    <property type="evidence" value="ECO:0007669"/>
    <property type="project" value="UniProtKB-KW"/>
</dbReference>
<keyword evidence="13" id="KW-1185">Reference proteome</keyword>
<evidence type="ECO:0000259" key="11">
    <source>
        <dbReference type="PROSITE" id="PS50052"/>
    </source>
</evidence>
<evidence type="ECO:0000256" key="10">
    <source>
        <dbReference type="ARBA" id="ARBA00048594"/>
    </source>
</evidence>
<dbReference type="PANTHER" id="PTHR23117:SF13">
    <property type="entry name" value="GUANYLATE KINASE"/>
    <property type="match status" value="1"/>
</dbReference>
<protein>
    <recommendedName>
        <fullName evidence="4">Guanylate kinase</fullName>
        <ecNumber evidence="3">2.7.4.8</ecNumber>
    </recommendedName>
    <alternativeName>
        <fullName evidence="9">GMP kinase</fullName>
    </alternativeName>
</protein>
<evidence type="ECO:0000256" key="6">
    <source>
        <dbReference type="ARBA" id="ARBA00022741"/>
    </source>
</evidence>
<dbReference type="PROSITE" id="PS00856">
    <property type="entry name" value="GUANYLATE_KINASE_1"/>
    <property type="match status" value="1"/>
</dbReference>
<evidence type="ECO:0000256" key="1">
    <source>
        <dbReference type="ARBA" id="ARBA00003531"/>
    </source>
</evidence>
<dbReference type="CDD" id="cd00071">
    <property type="entry name" value="GMPK"/>
    <property type="match status" value="1"/>
</dbReference>
<comment type="function">
    <text evidence="1">Essential for recycling GMP and indirectly, cGMP.</text>
</comment>
<name>A0ABP8KHD2_9ACTN</name>
<dbReference type="InterPro" id="IPR020590">
    <property type="entry name" value="Guanylate_kinase_CS"/>
</dbReference>
<keyword evidence="8" id="KW-0067">ATP-binding</keyword>
<reference evidence="13" key="1">
    <citation type="journal article" date="2019" name="Int. J. Syst. Evol. Microbiol.">
        <title>The Global Catalogue of Microorganisms (GCM) 10K type strain sequencing project: providing services to taxonomists for standard genome sequencing and annotation.</title>
        <authorList>
            <consortium name="The Broad Institute Genomics Platform"/>
            <consortium name="The Broad Institute Genome Sequencing Center for Infectious Disease"/>
            <person name="Wu L."/>
            <person name="Ma J."/>
        </authorList>
    </citation>
    <scope>NUCLEOTIDE SEQUENCE [LARGE SCALE GENOMIC DNA]</scope>
    <source>
        <strain evidence="13">JCM 17688</strain>
    </source>
</reference>
<evidence type="ECO:0000313" key="12">
    <source>
        <dbReference type="EMBL" id="GAA4406690.1"/>
    </source>
</evidence>
<dbReference type="EMBL" id="BAABFR010000161">
    <property type="protein sequence ID" value="GAA4406690.1"/>
    <property type="molecule type" value="Genomic_DNA"/>
</dbReference>
<evidence type="ECO:0000256" key="3">
    <source>
        <dbReference type="ARBA" id="ARBA00012961"/>
    </source>
</evidence>
<evidence type="ECO:0000313" key="13">
    <source>
        <dbReference type="Proteomes" id="UP001500635"/>
    </source>
</evidence>
<dbReference type="PANTHER" id="PTHR23117">
    <property type="entry name" value="GUANYLATE KINASE-RELATED"/>
    <property type="match status" value="1"/>
</dbReference>
<evidence type="ECO:0000256" key="2">
    <source>
        <dbReference type="ARBA" id="ARBA00005790"/>
    </source>
</evidence>
<dbReference type="EC" id="2.7.4.8" evidence="3"/>
<dbReference type="InterPro" id="IPR027417">
    <property type="entry name" value="P-loop_NTPase"/>
</dbReference>
<dbReference type="SUPFAM" id="SSF52540">
    <property type="entry name" value="P-loop containing nucleoside triphosphate hydrolases"/>
    <property type="match status" value="1"/>
</dbReference>
<dbReference type="InterPro" id="IPR017665">
    <property type="entry name" value="Guanylate_kinase"/>
</dbReference>
<evidence type="ECO:0000256" key="8">
    <source>
        <dbReference type="ARBA" id="ARBA00022840"/>
    </source>
</evidence>
<keyword evidence="7 12" id="KW-0418">Kinase</keyword>
<evidence type="ECO:0000256" key="9">
    <source>
        <dbReference type="ARBA" id="ARBA00030128"/>
    </source>
</evidence>
<gene>
    <name evidence="12" type="primary">gmk</name>
    <name evidence="12" type="ORF">GCM10023147_50410</name>
</gene>
<evidence type="ECO:0000256" key="7">
    <source>
        <dbReference type="ARBA" id="ARBA00022777"/>
    </source>
</evidence>
<organism evidence="12 13">
    <name type="scientific">Tsukamurella soli</name>
    <dbReference type="NCBI Taxonomy" id="644556"/>
    <lineage>
        <taxon>Bacteria</taxon>
        <taxon>Bacillati</taxon>
        <taxon>Actinomycetota</taxon>
        <taxon>Actinomycetes</taxon>
        <taxon>Mycobacteriales</taxon>
        <taxon>Tsukamurellaceae</taxon>
        <taxon>Tsukamurella</taxon>
    </lineage>
</organism>
<dbReference type="Gene3D" id="3.30.63.10">
    <property type="entry name" value="Guanylate Kinase phosphate binding domain"/>
    <property type="match status" value="1"/>
</dbReference>
<dbReference type="Gene3D" id="3.40.50.300">
    <property type="entry name" value="P-loop containing nucleotide triphosphate hydrolases"/>
    <property type="match status" value="1"/>
</dbReference>
<comment type="catalytic activity">
    <reaction evidence="10">
        <text>GMP + ATP = GDP + ADP</text>
        <dbReference type="Rhea" id="RHEA:20780"/>
        <dbReference type="ChEBI" id="CHEBI:30616"/>
        <dbReference type="ChEBI" id="CHEBI:58115"/>
        <dbReference type="ChEBI" id="CHEBI:58189"/>
        <dbReference type="ChEBI" id="CHEBI:456216"/>
        <dbReference type="EC" id="2.7.4.8"/>
    </reaction>
</comment>
<dbReference type="PROSITE" id="PS50052">
    <property type="entry name" value="GUANYLATE_KINASE_2"/>
    <property type="match status" value="1"/>
</dbReference>
<dbReference type="Proteomes" id="UP001500635">
    <property type="component" value="Unassembled WGS sequence"/>
</dbReference>
<evidence type="ECO:0000256" key="5">
    <source>
        <dbReference type="ARBA" id="ARBA00022679"/>
    </source>
</evidence>